<dbReference type="EMBL" id="VSRR010029130">
    <property type="protein sequence ID" value="MPC69270.1"/>
    <property type="molecule type" value="Genomic_DNA"/>
</dbReference>
<protein>
    <submittedName>
        <fullName evidence="1">Uncharacterized protein</fullName>
    </submittedName>
</protein>
<evidence type="ECO:0000313" key="2">
    <source>
        <dbReference type="Proteomes" id="UP000324222"/>
    </source>
</evidence>
<keyword evidence="2" id="KW-1185">Reference proteome</keyword>
<name>A0A5B7HAL3_PORTR</name>
<comment type="caution">
    <text evidence="1">The sequence shown here is derived from an EMBL/GenBank/DDBJ whole genome shotgun (WGS) entry which is preliminary data.</text>
</comment>
<accession>A0A5B7HAL3</accession>
<dbReference type="Proteomes" id="UP000324222">
    <property type="component" value="Unassembled WGS sequence"/>
</dbReference>
<sequence length="60" mass="6892">MVLVQKNNHSSSTRVKVMRTPFSFKASSSFISCGKHDRCAHRLSHRTQVGHHYRSKGHRS</sequence>
<reference evidence="1 2" key="1">
    <citation type="submission" date="2019-05" db="EMBL/GenBank/DDBJ databases">
        <title>Another draft genome of Portunus trituberculatus and its Hox gene families provides insights of decapod evolution.</title>
        <authorList>
            <person name="Jeong J.-H."/>
            <person name="Song I."/>
            <person name="Kim S."/>
            <person name="Choi T."/>
            <person name="Kim D."/>
            <person name="Ryu S."/>
            <person name="Kim W."/>
        </authorList>
    </citation>
    <scope>NUCLEOTIDE SEQUENCE [LARGE SCALE GENOMIC DNA]</scope>
    <source>
        <tissue evidence="1">Muscle</tissue>
    </source>
</reference>
<gene>
    <name evidence="1" type="ORF">E2C01_063487</name>
</gene>
<organism evidence="1 2">
    <name type="scientific">Portunus trituberculatus</name>
    <name type="common">Swimming crab</name>
    <name type="synonym">Neptunus trituberculatus</name>
    <dbReference type="NCBI Taxonomy" id="210409"/>
    <lineage>
        <taxon>Eukaryota</taxon>
        <taxon>Metazoa</taxon>
        <taxon>Ecdysozoa</taxon>
        <taxon>Arthropoda</taxon>
        <taxon>Crustacea</taxon>
        <taxon>Multicrustacea</taxon>
        <taxon>Malacostraca</taxon>
        <taxon>Eumalacostraca</taxon>
        <taxon>Eucarida</taxon>
        <taxon>Decapoda</taxon>
        <taxon>Pleocyemata</taxon>
        <taxon>Brachyura</taxon>
        <taxon>Eubrachyura</taxon>
        <taxon>Portunoidea</taxon>
        <taxon>Portunidae</taxon>
        <taxon>Portuninae</taxon>
        <taxon>Portunus</taxon>
    </lineage>
</organism>
<proteinExistence type="predicted"/>
<evidence type="ECO:0000313" key="1">
    <source>
        <dbReference type="EMBL" id="MPC69270.1"/>
    </source>
</evidence>
<dbReference type="AlphaFoldDB" id="A0A5B7HAL3"/>